<sequence length="74" mass="8798">MGIRTKKIHIDETGQVFVIDDGQKHTLELVKPSIVCPWGSFLFTQSGTVFIRRSNFSERAYRSFTRFNKWHHWK</sequence>
<evidence type="ECO:0000313" key="1">
    <source>
        <dbReference type="EMBL" id="MFC3122124.1"/>
    </source>
</evidence>
<reference evidence="2" key="1">
    <citation type="journal article" date="2019" name="Int. J. Syst. Evol. Microbiol.">
        <title>The Global Catalogue of Microorganisms (GCM) 10K type strain sequencing project: providing services to taxonomists for standard genome sequencing and annotation.</title>
        <authorList>
            <consortium name="The Broad Institute Genomics Platform"/>
            <consortium name="The Broad Institute Genome Sequencing Center for Infectious Disease"/>
            <person name="Wu L."/>
            <person name="Ma J."/>
        </authorList>
    </citation>
    <scope>NUCLEOTIDE SEQUENCE [LARGE SCALE GENOMIC DNA]</scope>
    <source>
        <strain evidence="2">KCTC 52473</strain>
    </source>
</reference>
<gene>
    <name evidence="1" type="ORF">ACFOHL_10860</name>
</gene>
<accession>A0ABV7FRY1</accession>
<evidence type="ECO:0000313" key="2">
    <source>
        <dbReference type="Proteomes" id="UP001595478"/>
    </source>
</evidence>
<dbReference type="Proteomes" id="UP001595478">
    <property type="component" value="Unassembled WGS sequence"/>
</dbReference>
<keyword evidence="2" id="KW-1185">Reference proteome</keyword>
<name>A0ABV7FRY1_9ALTE</name>
<protein>
    <submittedName>
        <fullName evidence="1">Uncharacterized protein</fullName>
    </submittedName>
</protein>
<dbReference type="RefSeq" id="WP_376920258.1">
    <property type="nucleotide sequence ID" value="NZ_JBHRSW010000017.1"/>
</dbReference>
<dbReference type="EMBL" id="JBHRSW010000017">
    <property type="protein sequence ID" value="MFC3122124.1"/>
    <property type="molecule type" value="Genomic_DNA"/>
</dbReference>
<organism evidence="1 2">
    <name type="scientific">Agaribacter flavus</name>
    <dbReference type="NCBI Taxonomy" id="1902781"/>
    <lineage>
        <taxon>Bacteria</taxon>
        <taxon>Pseudomonadati</taxon>
        <taxon>Pseudomonadota</taxon>
        <taxon>Gammaproteobacteria</taxon>
        <taxon>Alteromonadales</taxon>
        <taxon>Alteromonadaceae</taxon>
        <taxon>Agaribacter</taxon>
    </lineage>
</organism>
<comment type="caution">
    <text evidence="1">The sequence shown here is derived from an EMBL/GenBank/DDBJ whole genome shotgun (WGS) entry which is preliminary data.</text>
</comment>
<proteinExistence type="predicted"/>